<comment type="subcellular location">
    <subcellularLocation>
        <location evidence="1">Cell membrane</location>
        <topology evidence="1">Multi-pass membrane protein</topology>
    </subcellularLocation>
</comment>
<comment type="caution">
    <text evidence="12">The sequence shown here is derived from an EMBL/GenBank/DDBJ whole genome shotgun (WGS) entry which is preliminary data.</text>
</comment>
<dbReference type="GO" id="GO:0015677">
    <property type="term" value="P:copper ion import"/>
    <property type="evidence" value="ECO:0007669"/>
    <property type="project" value="TreeGrafter"/>
</dbReference>
<evidence type="ECO:0000256" key="7">
    <source>
        <dbReference type="ARBA" id="ARBA00023002"/>
    </source>
</evidence>
<evidence type="ECO:0000256" key="8">
    <source>
        <dbReference type="ARBA" id="ARBA00048483"/>
    </source>
</evidence>
<comment type="catalytic activity">
    <reaction evidence="8">
        <text>2 a Fe(II)-siderophore + NADP(+) + H(+) = 2 a Fe(III)-siderophore + NADPH</text>
        <dbReference type="Rhea" id="RHEA:28795"/>
        <dbReference type="Rhea" id="RHEA-COMP:11342"/>
        <dbReference type="Rhea" id="RHEA-COMP:11344"/>
        <dbReference type="ChEBI" id="CHEBI:15378"/>
        <dbReference type="ChEBI" id="CHEBI:29033"/>
        <dbReference type="ChEBI" id="CHEBI:29034"/>
        <dbReference type="ChEBI" id="CHEBI:57783"/>
        <dbReference type="ChEBI" id="CHEBI:58349"/>
        <dbReference type="EC" id="1.16.1.9"/>
    </reaction>
</comment>
<dbReference type="OrthoDB" id="4494341at2759"/>
<evidence type="ECO:0000256" key="9">
    <source>
        <dbReference type="SAM" id="MobiDB-lite"/>
    </source>
</evidence>
<evidence type="ECO:0000256" key="6">
    <source>
        <dbReference type="ARBA" id="ARBA00022982"/>
    </source>
</evidence>
<accession>A0A1M2VEH4</accession>
<dbReference type="STRING" id="154538.A0A1M2VEH4"/>
<dbReference type="GO" id="GO:0006826">
    <property type="term" value="P:iron ion transport"/>
    <property type="evidence" value="ECO:0007669"/>
    <property type="project" value="TreeGrafter"/>
</dbReference>
<gene>
    <name evidence="12" type="ORF">TRAPUB_3171</name>
</gene>
<keyword evidence="4" id="KW-0813">Transport</keyword>
<dbReference type="Gene3D" id="3.40.50.80">
    <property type="entry name" value="Nucleotide-binding domain of ferredoxin-NADP reductase (FNR) module"/>
    <property type="match status" value="1"/>
</dbReference>
<dbReference type="SUPFAM" id="SSF63380">
    <property type="entry name" value="Riboflavin synthase domain-like"/>
    <property type="match status" value="1"/>
</dbReference>
<protein>
    <recommendedName>
        <fullName evidence="3">ferric-chelate reductase (NADPH)</fullName>
        <ecNumber evidence="3">1.16.1.9</ecNumber>
    </recommendedName>
</protein>
<dbReference type="InterPro" id="IPR013121">
    <property type="entry name" value="Fe_red_NAD-bd_6"/>
</dbReference>
<dbReference type="PANTHER" id="PTHR32361">
    <property type="entry name" value="FERRIC/CUPRIC REDUCTASE TRANSMEMBRANE COMPONENT"/>
    <property type="match status" value="1"/>
</dbReference>
<dbReference type="PROSITE" id="PS51384">
    <property type="entry name" value="FAD_FR"/>
    <property type="match status" value="1"/>
</dbReference>
<evidence type="ECO:0000256" key="4">
    <source>
        <dbReference type="ARBA" id="ARBA00022448"/>
    </source>
</evidence>
<dbReference type="InterPro" id="IPR013112">
    <property type="entry name" value="FAD-bd_8"/>
</dbReference>
<evidence type="ECO:0000256" key="3">
    <source>
        <dbReference type="ARBA" id="ARBA00012668"/>
    </source>
</evidence>
<dbReference type="SFLD" id="SFLDS00052">
    <property type="entry name" value="Ferric_Reductase_Domain"/>
    <property type="match status" value="1"/>
</dbReference>
<dbReference type="InterPro" id="IPR017927">
    <property type="entry name" value="FAD-bd_FR_type"/>
</dbReference>
<keyword evidence="13" id="KW-1185">Reference proteome</keyword>
<dbReference type="InterPro" id="IPR039261">
    <property type="entry name" value="FNR_nucleotide-bd"/>
</dbReference>
<dbReference type="SUPFAM" id="SSF52343">
    <property type="entry name" value="Ferredoxin reductase-like, C-terminal NADP-linked domain"/>
    <property type="match status" value="1"/>
</dbReference>
<evidence type="ECO:0000313" key="12">
    <source>
        <dbReference type="EMBL" id="OJT05984.1"/>
    </source>
</evidence>
<proteinExistence type="inferred from homology"/>
<sequence>MDAFSTPALYARAAPNPDKPIRTGRNRAYPRQLWWFVTCFIALVALCQFVSWVMTKRAARRPSSQRRTPDSEGGATSGTRHISWRRLPLALLNTYRVVAFRWTLNIGQSFTLTFAELFIVCAYIVALYVWSFVSTTSLAGDKLLMAYWENRTGALAASQLPLVTLLGTQNNALSYITGVSSDREKFGFYLWPCFGIWGLDRAIRFARLVYYNHLYFGFSKVSHQLDASVELLSPHLVRLHLKRPPHFRWTPGQTAFLAMPTVSRFPIESHPFTIASVDSRYALDDAKAVRALNSEKNGSDAGSDSDATLYWHELVFLIHVREGYTRRLADSAARGEKVTVLVDGPYGFSPDLDADDTVMLVAGSSGVTFTLSTFLGVLSQIKNGKSRCRKLVFVWCIRETSHMEWISDALSKALELAPSNVEINIRVFVTAQNAQPLTKEGSWTEDESIHSSEGVSPVTKTKPSSLLSFPAVQLAHGRPDLSSMLREEVEANTGRLSVTVCGSQGIARACRSALRLPMSTALRGGPSVVLHVESFGYA</sequence>
<keyword evidence="10 12" id="KW-0812">Transmembrane</keyword>
<dbReference type="EMBL" id="MNAD01001364">
    <property type="protein sequence ID" value="OJT05984.1"/>
    <property type="molecule type" value="Genomic_DNA"/>
</dbReference>
<evidence type="ECO:0000313" key="13">
    <source>
        <dbReference type="Proteomes" id="UP000184267"/>
    </source>
</evidence>
<dbReference type="CDD" id="cd06186">
    <property type="entry name" value="NOX_Duox_like_FAD_NADP"/>
    <property type="match status" value="1"/>
</dbReference>
<evidence type="ECO:0000259" key="11">
    <source>
        <dbReference type="PROSITE" id="PS51384"/>
    </source>
</evidence>
<comment type="similarity">
    <text evidence="2">Belongs to the ferric reductase (FRE) family.</text>
</comment>
<dbReference type="AlphaFoldDB" id="A0A1M2VEH4"/>
<keyword evidence="6" id="KW-0249">Electron transport</keyword>
<dbReference type="Proteomes" id="UP000184267">
    <property type="component" value="Unassembled WGS sequence"/>
</dbReference>
<feature type="domain" description="FAD-binding FR-type" evidence="11">
    <location>
        <begin position="218"/>
        <end position="352"/>
    </location>
</feature>
<dbReference type="InterPro" id="IPR017938">
    <property type="entry name" value="Riboflavin_synthase-like_b-brl"/>
</dbReference>
<keyword evidence="10" id="KW-0472">Membrane</keyword>
<dbReference type="Pfam" id="PF08022">
    <property type="entry name" value="FAD_binding_8"/>
    <property type="match status" value="1"/>
</dbReference>
<keyword evidence="10" id="KW-1133">Transmembrane helix</keyword>
<reference evidence="12 13" key="1">
    <citation type="submission" date="2016-10" db="EMBL/GenBank/DDBJ databases">
        <title>Genome sequence of the basidiomycete white-rot fungus Trametes pubescens.</title>
        <authorList>
            <person name="Makela M.R."/>
            <person name="Granchi Z."/>
            <person name="Peng M."/>
            <person name="De Vries R.P."/>
            <person name="Grigoriev I."/>
            <person name="Riley R."/>
            <person name="Hilden K."/>
        </authorList>
    </citation>
    <scope>NUCLEOTIDE SEQUENCE [LARGE SCALE GENOMIC DNA]</scope>
    <source>
        <strain evidence="12 13">FBCC735</strain>
    </source>
</reference>
<dbReference type="Pfam" id="PF08030">
    <property type="entry name" value="NAD_binding_6"/>
    <property type="match status" value="1"/>
</dbReference>
<feature type="transmembrane region" description="Helical" evidence="10">
    <location>
        <begin position="33"/>
        <end position="54"/>
    </location>
</feature>
<dbReference type="PANTHER" id="PTHR32361:SF9">
    <property type="entry name" value="FERRIC REDUCTASE TRANSMEMBRANE COMPONENT 3-RELATED"/>
    <property type="match status" value="1"/>
</dbReference>
<feature type="compositionally biased region" description="Polar residues" evidence="9">
    <location>
        <begin position="451"/>
        <end position="463"/>
    </location>
</feature>
<dbReference type="EC" id="1.16.1.9" evidence="3"/>
<keyword evidence="5" id="KW-1003">Cell membrane</keyword>
<evidence type="ECO:0000256" key="1">
    <source>
        <dbReference type="ARBA" id="ARBA00004651"/>
    </source>
</evidence>
<evidence type="ECO:0000256" key="5">
    <source>
        <dbReference type="ARBA" id="ARBA00022475"/>
    </source>
</evidence>
<feature type="region of interest" description="Disordered" evidence="9">
    <location>
        <begin position="439"/>
        <end position="463"/>
    </location>
</feature>
<feature type="transmembrane region" description="Helical" evidence="10">
    <location>
        <begin position="110"/>
        <end position="130"/>
    </location>
</feature>
<name>A0A1M2VEH4_TRAPU</name>
<dbReference type="GO" id="GO:0005886">
    <property type="term" value="C:plasma membrane"/>
    <property type="evidence" value="ECO:0007669"/>
    <property type="project" value="UniProtKB-SubCell"/>
</dbReference>
<dbReference type="InterPro" id="IPR051410">
    <property type="entry name" value="Ferric/Cupric_Reductase"/>
</dbReference>
<evidence type="ECO:0000256" key="10">
    <source>
        <dbReference type="SAM" id="Phobius"/>
    </source>
</evidence>
<keyword evidence="7" id="KW-0560">Oxidoreductase</keyword>
<organism evidence="12 13">
    <name type="scientific">Trametes pubescens</name>
    <name type="common">White-rot fungus</name>
    <dbReference type="NCBI Taxonomy" id="154538"/>
    <lineage>
        <taxon>Eukaryota</taxon>
        <taxon>Fungi</taxon>
        <taxon>Dikarya</taxon>
        <taxon>Basidiomycota</taxon>
        <taxon>Agaricomycotina</taxon>
        <taxon>Agaricomycetes</taxon>
        <taxon>Polyporales</taxon>
        <taxon>Polyporaceae</taxon>
        <taxon>Trametes</taxon>
    </lineage>
</organism>
<evidence type="ECO:0000256" key="2">
    <source>
        <dbReference type="ARBA" id="ARBA00006278"/>
    </source>
</evidence>
<dbReference type="GO" id="GO:0052851">
    <property type="term" value="F:ferric-chelate reductase (NADPH) activity"/>
    <property type="evidence" value="ECO:0007669"/>
    <property type="project" value="UniProtKB-EC"/>
</dbReference>
<dbReference type="GO" id="GO:0006879">
    <property type="term" value="P:intracellular iron ion homeostasis"/>
    <property type="evidence" value="ECO:0007669"/>
    <property type="project" value="TreeGrafter"/>
</dbReference>
<dbReference type="OMA" id="KRPPHFR"/>